<gene>
    <name evidence="2" type="ORF">Pyn_39084</name>
</gene>
<dbReference type="EMBL" id="PJQY01003640">
    <property type="protein sequence ID" value="PQM35708.1"/>
    <property type="molecule type" value="Genomic_DNA"/>
</dbReference>
<name>A0A314UF92_PRUYE</name>
<evidence type="ECO:0000256" key="1">
    <source>
        <dbReference type="SAM" id="MobiDB-lite"/>
    </source>
</evidence>
<comment type="caution">
    <text evidence="2">The sequence shown here is derived from an EMBL/GenBank/DDBJ whole genome shotgun (WGS) entry which is preliminary data.</text>
</comment>
<evidence type="ECO:0000313" key="3">
    <source>
        <dbReference type="Proteomes" id="UP000250321"/>
    </source>
</evidence>
<sequence>MEEDMVPKREDVIATECIALDPNNEEIIYLVIDREIVMFNIRTRIQSKLGRKITIDYGLNCEFFQVVVPWWPTPVPRLPQHAHAQSATKNQSQWIETIRNTKEN</sequence>
<dbReference type="Proteomes" id="UP000250321">
    <property type="component" value="Unassembled WGS sequence"/>
</dbReference>
<reference evidence="2 3" key="1">
    <citation type="submission" date="2018-02" db="EMBL/GenBank/DDBJ databases">
        <title>Draft genome of wild Prunus yedoensis var. nudiflora.</title>
        <authorList>
            <person name="Baek S."/>
            <person name="Kim J.-H."/>
            <person name="Choi K."/>
            <person name="Kim G.-B."/>
            <person name="Cho A."/>
            <person name="Jang H."/>
            <person name="Shin C.-H."/>
            <person name="Yu H.-J."/>
            <person name="Mun J.-H."/>
        </authorList>
    </citation>
    <scope>NUCLEOTIDE SEQUENCE [LARGE SCALE GENOMIC DNA]</scope>
    <source>
        <strain evidence="3">cv. Jeju island</strain>
        <tissue evidence="2">Leaf</tissue>
    </source>
</reference>
<protein>
    <submittedName>
        <fullName evidence="2">Uncharacterized protein</fullName>
    </submittedName>
</protein>
<accession>A0A314UF92</accession>
<feature type="compositionally biased region" description="Polar residues" evidence="1">
    <location>
        <begin position="83"/>
        <end position="95"/>
    </location>
</feature>
<evidence type="ECO:0000313" key="2">
    <source>
        <dbReference type="EMBL" id="PQM35708.1"/>
    </source>
</evidence>
<feature type="region of interest" description="Disordered" evidence="1">
    <location>
        <begin position="81"/>
        <end position="104"/>
    </location>
</feature>
<keyword evidence="3" id="KW-1185">Reference proteome</keyword>
<dbReference type="AlphaFoldDB" id="A0A314UF92"/>
<organism evidence="2 3">
    <name type="scientific">Prunus yedoensis var. nudiflora</name>
    <dbReference type="NCBI Taxonomy" id="2094558"/>
    <lineage>
        <taxon>Eukaryota</taxon>
        <taxon>Viridiplantae</taxon>
        <taxon>Streptophyta</taxon>
        <taxon>Embryophyta</taxon>
        <taxon>Tracheophyta</taxon>
        <taxon>Spermatophyta</taxon>
        <taxon>Magnoliopsida</taxon>
        <taxon>eudicotyledons</taxon>
        <taxon>Gunneridae</taxon>
        <taxon>Pentapetalae</taxon>
        <taxon>rosids</taxon>
        <taxon>fabids</taxon>
        <taxon>Rosales</taxon>
        <taxon>Rosaceae</taxon>
        <taxon>Amygdaloideae</taxon>
        <taxon>Amygdaleae</taxon>
        <taxon>Prunus</taxon>
    </lineage>
</organism>
<proteinExistence type="predicted"/>